<keyword evidence="3" id="KW-0548">Nucleotidyltransferase</keyword>
<feature type="domain" description="UBC core" evidence="6">
    <location>
        <begin position="989"/>
        <end position="1171"/>
    </location>
</feature>
<sequence>MPRKKFMQDLELARTAAKPDDIHDLERGEDDGTFTFLVTNPKLPKPAKINAMVTDVSSYPTSHEYMIFTDDETPTDVAQAINDHLPSTDRKSIVELFSCIRIALSKLGSTDGDDSEMESEDDDDPDDYDLNEEFVNAPIHSLPVRKTTGRFMSAITSNRIRRDLRTAKEAGFRVAPLEFIFDENMPTFVSISCKVKKLGISHEAMKAWQLKPNEYLVLLIRYPSGYKTAEQLQSASGAAFDVRLRVCDKYKTSQQDALNAFLLTQKEKEHHGTANSPSQSRDTFISGPIRDLIVERLTKLMTYRDSGMTWTGAEAFYMDNQGTSSKHRTMDDSYFKPESIKTSYPDIVNADHLATKRYHSAVSFPLVAMQFALRHFVRCTEFCLICHRQLPGDVEALKPYVCSNRLCLYQYMSLGFGPSIDHEILTQPLVIDLLISFCYSNVASGQLKDFPDGLSLTVPASFAEFSCKPPRKVIQAPEDDDKVVKMDFNSREVILKDSGAPCPFRVGDWVTCRPIKGDADSVHCRIAETMYHPVLRVGELVKVPELAVVDPYGTRSGTAAQSTKHMAPKGTLTPGEAPVWTEVFIERYDQDFDNLGEKEKRDAIKFLLDTLPSVTEMRDYLQLVPNRELKSWIDRISPSASSVLRWIVASNRACIVQVDELAPQGSNGKDIPALFQKAADIDFNKEERVSGMKGWMQFRFAMGAPDKERRFMQAVRETSRRLNLKYPTAFAWHGSALSNWHSIIREGLHFKKTSNGRAYGHGVYHSHDYNVSLGYTNFSRAYPNDTVSLMEWPSSILQITMALSLNELVNAPNEYVSRNPHLVVSDLDWIQTRYLFVKIRNKDFMLESEIKPSNALPQDPTMTPRGEVEPIVLPASATKAGTLNVTPLKRKSNSHSASTHGKKSLRGIGTRDDPMDLDNDGDRSSQATDDEDRTALIDVVDIEEETTAGAEKPIKDREIDLFSETKFRPGQLDFSSLPKMPEPSYASIGTSRRLQADFKALLKIQQSTPAHEIGWYIDPSKIDNMYQWIVELHSFDQFKLGDPQDPNKPIPLATDMEKAGLSSIVLEMRFGPTYPYSPPFVRVLRPRFLGFREGGGGHVTIGGALCMELLTNTGWSSVSSIESVLLQVRLAMASTEPPARLNLRPGGGGVARSSGYGVGEAVEAYRRACMMHGWQVPEDLVWVEDAAGEGR</sequence>
<dbReference type="EMBL" id="PTQR01000038">
    <property type="protein sequence ID" value="TKX24740.1"/>
    <property type="molecule type" value="Genomic_DNA"/>
</dbReference>
<dbReference type="InterPro" id="IPR016135">
    <property type="entry name" value="UBQ-conjugating_enzyme/RWD"/>
</dbReference>
<dbReference type="Gene3D" id="3.90.228.10">
    <property type="match status" value="1"/>
</dbReference>
<dbReference type="PROSITE" id="PS50127">
    <property type="entry name" value="UBC_2"/>
    <property type="match status" value="1"/>
</dbReference>
<evidence type="ECO:0000256" key="3">
    <source>
        <dbReference type="ARBA" id="ARBA00022695"/>
    </source>
</evidence>
<protein>
    <submittedName>
        <fullName evidence="7">Poly(ADP-ribose) polymerase catalytic domain-containing protein</fullName>
    </submittedName>
</protein>
<accession>A0A4U7B620</accession>
<dbReference type="Proteomes" id="UP000308133">
    <property type="component" value="Unassembled WGS sequence"/>
</dbReference>
<dbReference type="AlphaFoldDB" id="A0A4U7B620"/>
<dbReference type="PANTHER" id="PTHR21328">
    <property type="entry name" value="POLY ADP-RIBOSE POLYMERASE FAMILY, MEMBER PARP"/>
    <property type="match status" value="1"/>
</dbReference>
<reference evidence="7 8" key="1">
    <citation type="submission" date="2018-02" db="EMBL/GenBank/DDBJ databases">
        <title>Draft genome sequences of Elsinoe sp., causing black scab on jojoba.</title>
        <authorList>
            <person name="Stodart B."/>
            <person name="Jeffress S."/>
            <person name="Ash G."/>
            <person name="Arun Chinnappa K."/>
        </authorList>
    </citation>
    <scope>NUCLEOTIDE SEQUENCE [LARGE SCALE GENOMIC DNA]</scope>
    <source>
        <strain evidence="7 8">Hillstone_2</strain>
    </source>
</reference>
<feature type="region of interest" description="Disordered" evidence="5">
    <location>
        <begin position="882"/>
        <end position="934"/>
    </location>
</feature>
<evidence type="ECO:0000256" key="1">
    <source>
        <dbReference type="ARBA" id="ARBA00022676"/>
    </source>
</evidence>
<organism evidence="7 8">
    <name type="scientific">Elsinoe australis</name>
    <dbReference type="NCBI Taxonomy" id="40998"/>
    <lineage>
        <taxon>Eukaryota</taxon>
        <taxon>Fungi</taxon>
        <taxon>Dikarya</taxon>
        <taxon>Ascomycota</taxon>
        <taxon>Pezizomycotina</taxon>
        <taxon>Dothideomycetes</taxon>
        <taxon>Dothideomycetidae</taxon>
        <taxon>Myriangiales</taxon>
        <taxon>Elsinoaceae</taxon>
        <taxon>Elsinoe</taxon>
    </lineage>
</organism>
<evidence type="ECO:0000256" key="4">
    <source>
        <dbReference type="ARBA" id="ARBA00023027"/>
    </source>
</evidence>
<dbReference type="InterPro" id="IPR012317">
    <property type="entry name" value="Poly(ADP-ribose)pol_cat_dom"/>
</dbReference>
<evidence type="ECO:0000259" key="6">
    <source>
        <dbReference type="PROSITE" id="PS50127"/>
    </source>
</evidence>
<dbReference type="GO" id="GO:0003950">
    <property type="term" value="F:NAD+ poly-ADP-ribosyltransferase activity"/>
    <property type="evidence" value="ECO:0007669"/>
    <property type="project" value="InterPro"/>
</dbReference>
<keyword evidence="2" id="KW-0808">Transferase</keyword>
<dbReference type="InterPro" id="IPR051838">
    <property type="entry name" value="ARTD_PARP"/>
</dbReference>
<dbReference type="SUPFAM" id="SSF56399">
    <property type="entry name" value="ADP-ribosylation"/>
    <property type="match status" value="1"/>
</dbReference>
<evidence type="ECO:0000256" key="2">
    <source>
        <dbReference type="ARBA" id="ARBA00022679"/>
    </source>
</evidence>
<keyword evidence="1" id="KW-0328">Glycosyltransferase</keyword>
<evidence type="ECO:0000313" key="8">
    <source>
        <dbReference type="Proteomes" id="UP000308133"/>
    </source>
</evidence>
<proteinExistence type="predicted"/>
<dbReference type="GO" id="GO:0016779">
    <property type="term" value="F:nucleotidyltransferase activity"/>
    <property type="evidence" value="ECO:0007669"/>
    <property type="project" value="UniProtKB-KW"/>
</dbReference>
<name>A0A4U7B620_9PEZI</name>
<dbReference type="InterPro" id="IPR000608">
    <property type="entry name" value="UBC"/>
</dbReference>
<gene>
    <name evidence="7" type="ORF">C1H76_2915</name>
</gene>
<evidence type="ECO:0000256" key="5">
    <source>
        <dbReference type="SAM" id="MobiDB-lite"/>
    </source>
</evidence>
<evidence type="ECO:0000313" key="7">
    <source>
        <dbReference type="EMBL" id="TKX24740.1"/>
    </source>
</evidence>
<dbReference type="Gene3D" id="3.10.110.10">
    <property type="entry name" value="Ubiquitin Conjugating Enzyme"/>
    <property type="match status" value="1"/>
</dbReference>
<dbReference type="Pfam" id="PF00644">
    <property type="entry name" value="PARP"/>
    <property type="match status" value="1"/>
</dbReference>
<keyword evidence="4" id="KW-0520">NAD</keyword>
<dbReference type="FunFam" id="3.10.110.10:FF:000107">
    <property type="entry name" value="Ubiquitin conjugating enzyme, putative"/>
    <property type="match status" value="1"/>
</dbReference>
<comment type="caution">
    <text evidence="7">The sequence shown here is derived from an EMBL/GenBank/DDBJ whole genome shotgun (WGS) entry which is preliminary data.</text>
</comment>
<dbReference type="SUPFAM" id="SSF54495">
    <property type="entry name" value="UBC-like"/>
    <property type="match status" value="1"/>
</dbReference>
<dbReference type="CDD" id="cd23802">
    <property type="entry name" value="UBCc_UBE2Q"/>
    <property type="match status" value="1"/>
</dbReference>